<dbReference type="EMBL" id="LR862135">
    <property type="protein sequence ID" value="CAD1841519.1"/>
    <property type="molecule type" value="Genomic_DNA"/>
</dbReference>
<evidence type="ECO:0000313" key="2">
    <source>
        <dbReference type="EMBL" id="CAD1841519.1"/>
    </source>
</evidence>
<feature type="compositionally biased region" description="Acidic residues" evidence="1">
    <location>
        <begin position="59"/>
        <end position="77"/>
    </location>
</feature>
<accession>A0A6V7QEC4</accession>
<feature type="region of interest" description="Disordered" evidence="1">
    <location>
        <begin position="54"/>
        <end position="115"/>
    </location>
</feature>
<protein>
    <submittedName>
        <fullName evidence="2">Uncharacterized protein</fullName>
    </submittedName>
</protein>
<dbReference type="AlphaFoldDB" id="A0A6V7QEC4"/>
<organism evidence="2">
    <name type="scientific">Ananas comosus var. bracteatus</name>
    <name type="common">red pineapple</name>
    <dbReference type="NCBI Taxonomy" id="296719"/>
    <lineage>
        <taxon>Eukaryota</taxon>
        <taxon>Viridiplantae</taxon>
        <taxon>Streptophyta</taxon>
        <taxon>Embryophyta</taxon>
        <taxon>Tracheophyta</taxon>
        <taxon>Spermatophyta</taxon>
        <taxon>Magnoliopsida</taxon>
        <taxon>Liliopsida</taxon>
        <taxon>Poales</taxon>
        <taxon>Bromeliaceae</taxon>
        <taxon>Bromelioideae</taxon>
        <taxon>Ananas</taxon>
    </lineage>
</organism>
<proteinExistence type="predicted"/>
<name>A0A6V7QEC4_ANACO</name>
<reference evidence="2" key="1">
    <citation type="submission" date="2020-07" db="EMBL/GenBank/DDBJ databases">
        <authorList>
            <person name="Lin J."/>
        </authorList>
    </citation>
    <scope>NUCLEOTIDE SEQUENCE</scope>
</reference>
<feature type="compositionally biased region" description="Basic and acidic residues" evidence="1">
    <location>
        <begin position="84"/>
        <end position="99"/>
    </location>
</feature>
<sequence length="115" mass="12837">MLKTLGRGFKSTLFALSNNNLKSKNIATPQTLISFIPNFDASSPNFHDDARFGASVLSDDLDEEDESECGSNDDDDNGFGALDLFDKNAASKDEKKSYKEEDDEEEEERMNQETL</sequence>
<gene>
    <name evidence="2" type="ORF">CB5_LOCUS24730</name>
</gene>
<evidence type="ECO:0000256" key="1">
    <source>
        <dbReference type="SAM" id="MobiDB-lite"/>
    </source>
</evidence>